<evidence type="ECO:0000313" key="2">
    <source>
        <dbReference type="EMBL" id="MCQ8773577.1"/>
    </source>
</evidence>
<evidence type="ECO:0000313" key="3">
    <source>
        <dbReference type="Proteomes" id="UP001142374"/>
    </source>
</evidence>
<evidence type="ECO:0000259" key="1">
    <source>
        <dbReference type="PROSITE" id="PS50943"/>
    </source>
</evidence>
<protein>
    <submittedName>
        <fullName evidence="2">Helix-turn-helix transcriptional regulator</fullName>
    </submittedName>
</protein>
<dbReference type="GO" id="GO:0003677">
    <property type="term" value="F:DNA binding"/>
    <property type="evidence" value="ECO:0007669"/>
    <property type="project" value="InterPro"/>
</dbReference>
<organism evidence="2 3">
    <name type="scientific">Streptomyces telluris</name>
    <dbReference type="NCBI Taxonomy" id="2720021"/>
    <lineage>
        <taxon>Bacteria</taxon>
        <taxon>Bacillati</taxon>
        <taxon>Actinomycetota</taxon>
        <taxon>Actinomycetes</taxon>
        <taxon>Kitasatosporales</taxon>
        <taxon>Streptomycetaceae</taxon>
        <taxon>Streptomyces</taxon>
    </lineage>
</organism>
<dbReference type="AlphaFoldDB" id="A0A9X2RP30"/>
<proteinExistence type="predicted"/>
<gene>
    <name evidence="2" type="ORF">NQU55_28030</name>
</gene>
<sequence length="250" mass="27850">MLRRARARSGLTRAQVAFRIHRSTATVQRAEAGRTCPTWPVTREYAVVCDVDVEEAELLWKAARRPPGSGRLTPAPRLALVRSAADLAAALVRVHEENSRPSLRRMEERAEARAKEFTPLSRMSAWRIVNRQLLPSSVRQLCAYLAACQVPEESFPAWIRAWHGVRAHEKSLAPARPAGGAREHRWIAMAKARETMQERGLRPLDSYPGEHTPWAARCLGCGQLSRFRLASVREGAGCPVCEAHSKHSAA</sequence>
<comment type="caution">
    <text evidence="2">The sequence shown here is derived from an EMBL/GenBank/DDBJ whole genome shotgun (WGS) entry which is preliminary data.</text>
</comment>
<feature type="domain" description="HTH cro/C1-type" evidence="1">
    <location>
        <begin position="2"/>
        <end position="56"/>
    </location>
</feature>
<reference evidence="2" key="1">
    <citation type="submission" date="2022-06" db="EMBL/GenBank/DDBJ databases">
        <title>WGS of actinobacteria.</title>
        <authorList>
            <person name="Thawai C."/>
        </authorList>
    </citation>
    <scope>NUCLEOTIDE SEQUENCE</scope>
    <source>
        <strain evidence="2">AA8</strain>
    </source>
</reference>
<dbReference type="InterPro" id="IPR001387">
    <property type="entry name" value="Cro/C1-type_HTH"/>
</dbReference>
<dbReference type="SUPFAM" id="SSF47413">
    <property type="entry name" value="lambda repressor-like DNA-binding domains"/>
    <property type="match status" value="1"/>
</dbReference>
<dbReference type="InterPro" id="IPR010982">
    <property type="entry name" value="Lambda_DNA-bd_dom_sf"/>
</dbReference>
<keyword evidence="3" id="KW-1185">Reference proteome</keyword>
<dbReference type="SMART" id="SM00530">
    <property type="entry name" value="HTH_XRE"/>
    <property type="match status" value="1"/>
</dbReference>
<accession>A0A9X2RP30</accession>
<dbReference type="PROSITE" id="PS50943">
    <property type="entry name" value="HTH_CROC1"/>
    <property type="match status" value="1"/>
</dbReference>
<name>A0A9X2RP30_9ACTN</name>
<dbReference type="RefSeq" id="WP_168096142.1">
    <property type="nucleotide sequence ID" value="NZ_JAATER010000573.1"/>
</dbReference>
<dbReference type="Gene3D" id="1.10.260.40">
    <property type="entry name" value="lambda repressor-like DNA-binding domains"/>
    <property type="match status" value="1"/>
</dbReference>
<dbReference type="Proteomes" id="UP001142374">
    <property type="component" value="Unassembled WGS sequence"/>
</dbReference>
<dbReference type="EMBL" id="JANIID010000031">
    <property type="protein sequence ID" value="MCQ8773577.1"/>
    <property type="molecule type" value="Genomic_DNA"/>
</dbReference>
<dbReference type="CDD" id="cd00093">
    <property type="entry name" value="HTH_XRE"/>
    <property type="match status" value="1"/>
</dbReference>
<dbReference type="Pfam" id="PF13560">
    <property type="entry name" value="HTH_31"/>
    <property type="match status" value="1"/>
</dbReference>